<dbReference type="AlphaFoldDB" id="A0AAV7NYL7"/>
<evidence type="ECO:0000256" key="1">
    <source>
        <dbReference type="SAM" id="MobiDB-lite"/>
    </source>
</evidence>
<sequence length="159" mass="16478">MLAKPSRGLGDSVLGTFPPDGPEDEAQDGGSHTWAPEPELAGEASPQPSGLPVTSWCGTLEEGSAKPRAWRGPVWPSGRVIGMHGEQPDDLNCQSDQMAGPRGLKGSPGALASGDQRTRTGAPTRGPARALAWAPELEPEGEASPARQTPRTLGERQAG</sequence>
<feature type="region of interest" description="Disordered" evidence="1">
    <location>
        <begin position="1"/>
        <end position="159"/>
    </location>
</feature>
<evidence type="ECO:0000313" key="2">
    <source>
        <dbReference type="EMBL" id="KAJ1119674.1"/>
    </source>
</evidence>
<gene>
    <name evidence="2" type="ORF">NDU88_007859</name>
</gene>
<dbReference type="EMBL" id="JANPWB010000012">
    <property type="protein sequence ID" value="KAJ1119674.1"/>
    <property type="molecule type" value="Genomic_DNA"/>
</dbReference>
<proteinExistence type="predicted"/>
<dbReference type="Proteomes" id="UP001066276">
    <property type="component" value="Chromosome 8"/>
</dbReference>
<accession>A0AAV7NYL7</accession>
<keyword evidence="3" id="KW-1185">Reference proteome</keyword>
<evidence type="ECO:0000313" key="3">
    <source>
        <dbReference type="Proteomes" id="UP001066276"/>
    </source>
</evidence>
<protein>
    <submittedName>
        <fullName evidence="2">Uncharacterized protein</fullName>
    </submittedName>
</protein>
<organism evidence="2 3">
    <name type="scientific">Pleurodeles waltl</name>
    <name type="common">Iberian ribbed newt</name>
    <dbReference type="NCBI Taxonomy" id="8319"/>
    <lineage>
        <taxon>Eukaryota</taxon>
        <taxon>Metazoa</taxon>
        <taxon>Chordata</taxon>
        <taxon>Craniata</taxon>
        <taxon>Vertebrata</taxon>
        <taxon>Euteleostomi</taxon>
        <taxon>Amphibia</taxon>
        <taxon>Batrachia</taxon>
        <taxon>Caudata</taxon>
        <taxon>Salamandroidea</taxon>
        <taxon>Salamandridae</taxon>
        <taxon>Pleurodelinae</taxon>
        <taxon>Pleurodeles</taxon>
    </lineage>
</organism>
<reference evidence="2" key="1">
    <citation type="journal article" date="2022" name="bioRxiv">
        <title>Sequencing and chromosome-scale assembly of the giantPleurodeles waltlgenome.</title>
        <authorList>
            <person name="Brown T."/>
            <person name="Elewa A."/>
            <person name="Iarovenko S."/>
            <person name="Subramanian E."/>
            <person name="Araus A.J."/>
            <person name="Petzold A."/>
            <person name="Susuki M."/>
            <person name="Suzuki K.-i.T."/>
            <person name="Hayashi T."/>
            <person name="Toyoda A."/>
            <person name="Oliveira C."/>
            <person name="Osipova E."/>
            <person name="Leigh N.D."/>
            <person name="Simon A."/>
            <person name="Yun M.H."/>
        </authorList>
    </citation>
    <scope>NUCLEOTIDE SEQUENCE</scope>
    <source>
        <strain evidence="2">20211129_DDA</strain>
        <tissue evidence="2">Liver</tissue>
    </source>
</reference>
<name>A0AAV7NYL7_PLEWA</name>
<comment type="caution">
    <text evidence="2">The sequence shown here is derived from an EMBL/GenBank/DDBJ whole genome shotgun (WGS) entry which is preliminary data.</text>
</comment>